<feature type="transmembrane region" description="Helical" evidence="2">
    <location>
        <begin position="49"/>
        <end position="69"/>
    </location>
</feature>
<dbReference type="Proteomes" id="UP000581688">
    <property type="component" value="Unassembled WGS sequence"/>
</dbReference>
<accession>A0A841Q9Y8</accession>
<dbReference type="PANTHER" id="PTHR30487:SF0">
    <property type="entry name" value="PREPILIN LEADER PEPTIDASE_N-METHYLTRANSFERASE-RELATED"/>
    <property type="match status" value="1"/>
</dbReference>
<evidence type="ECO:0000256" key="2">
    <source>
        <dbReference type="SAM" id="Phobius"/>
    </source>
</evidence>
<dbReference type="Pfam" id="PF01478">
    <property type="entry name" value="Peptidase_A24"/>
    <property type="match status" value="1"/>
</dbReference>
<dbReference type="InterPro" id="IPR000045">
    <property type="entry name" value="Prepilin_IV_endopep_pep"/>
</dbReference>
<dbReference type="GO" id="GO:0005886">
    <property type="term" value="C:plasma membrane"/>
    <property type="evidence" value="ECO:0007669"/>
    <property type="project" value="TreeGrafter"/>
</dbReference>
<dbReference type="Gene3D" id="1.20.120.1220">
    <property type="match status" value="1"/>
</dbReference>
<keyword evidence="2" id="KW-1133">Transmembrane helix</keyword>
<sequence>MVLNVMLLFVLIICVITDVKSRKIYNKVLFPSLLFAITFHVITNGLDGLLFSITGLLVGLGILLIPYLMGGMGAGDVKLLAVIGAFKGVSFVVTTAIYMALFGGIIALGIILFHKGPIQRLKSIFFTVVGIRHGIKIPLAVTKESLKKTYPYGVSIAGGACVAFLSKGWVI</sequence>
<feature type="transmembrane region" description="Helical" evidence="2">
    <location>
        <begin position="24"/>
        <end position="42"/>
    </location>
</feature>
<keyword evidence="2" id="KW-0812">Transmembrane</keyword>
<evidence type="ECO:0000256" key="1">
    <source>
        <dbReference type="ARBA" id="ARBA00005801"/>
    </source>
</evidence>
<dbReference type="RefSeq" id="WP_174497585.1">
    <property type="nucleotide sequence ID" value="NZ_CADDWK010000016.1"/>
</dbReference>
<dbReference type="InterPro" id="IPR050882">
    <property type="entry name" value="Prepilin_peptidase/N-MTase"/>
</dbReference>
<comment type="caution">
    <text evidence="4">The sequence shown here is derived from an EMBL/GenBank/DDBJ whole genome shotgun (WGS) entry which is preliminary data.</text>
</comment>
<gene>
    <name evidence="4" type="ORF">HNQ94_003608</name>
</gene>
<organism evidence="4 5">
    <name type="scientific">Salirhabdus euzebyi</name>
    <dbReference type="NCBI Taxonomy" id="394506"/>
    <lineage>
        <taxon>Bacteria</taxon>
        <taxon>Bacillati</taxon>
        <taxon>Bacillota</taxon>
        <taxon>Bacilli</taxon>
        <taxon>Bacillales</taxon>
        <taxon>Bacillaceae</taxon>
        <taxon>Salirhabdus</taxon>
    </lineage>
</organism>
<dbReference type="GO" id="GO:0006465">
    <property type="term" value="P:signal peptide processing"/>
    <property type="evidence" value="ECO:0007669"/>
    <property type="project" value="TreeGrafter"/>
</dbReference>
<keyword evidence="2" id="KW-0472">Membrane</keyword>
<dbReference type="AlphaFoldDB" id="A0A841Q9Y8"/>
<feature type="transmembrane region" description="Helical" evidence="2">
    <location>
        <begin position="89"/>
        <end position="113"/>
    </location>
</feature>
<evidence type="ECO:0000313" key="5">
    <source>
        <dbReference type="Proteomes" id="UP000581688"/>
    </source>
</evidence>
<keyword evidence="4" id="KW-0378">Hydrolase</keyword>
<comment type="similarity">
    <text evidence="1">Belongs to the peptidase A24 family.</text>
</comment>
<name>A0A841Q9Y8_9BACI</name>
<dbReference type="PANTHER" id="PTHR30487">
    <property type="entry name" value="TYPE 4 PREPILIN-LIKE PROTEINS LEADER PEPTIDE-PROCESSING ENZYME"/>
    <property type="match status" value="1"/>
</dbReference>
<dbReference type="EC" id="3.4.23.43" evidence="4"/>
<feature type="domain" description="Prepilin type IV endopeptidase peptidase" evidence="3">
    <location>
        <begin position="6"/>
        <end position="108"/>
    </location>
</feature>
<keyword evidence="5" id="KW-1185">Reference proteome</keyword>
<dbReference type="GO" id="GO:0004190">
    <property type="term" value="F:aspartic-type endopeptidase activity"/>
    <property type="evidence" value="ECO:0007669"/>
    <property type="project" value="UniProtKB-EC"/>
</dbReference>
<proteinExistence type="inferred from homology"/>
<reference evidence="4 5" key="1">
    <citation type="submission" date="2020-08" db="EMBL/GenBank/DDBJ databases">
        <title>Genomic Encyclopedia of Type Strains, Phase IV (KMG-IV): sequencing the most valuable type-strain genomes for metagenomic binning, comparative biology and taxonomic classification.</title>
        <authorList>
            <person name="Goeker M."/>
        </authorList>
    </citation>
    <scope>NUCLEOTIDE SEQUENCE [LARGE SCALE GENOMIC DNA]</scope>
    <source>
        <strain evidence="4 5">DSM 19612</strain>
    </source>
</reference>
<evidence type="ECO:0000259" key="3">
    <source>
        <dbReference type="Pfam" id="PF01478"/>
    </source>
</evidence>
<dbReference type="EMBL" id="JACHGH010000015">
    <property type="protein sequence ID" value="MBB6455113.1"/>
    <property type="molecule type" value="Genomic_DNA"/>
</dbReference>
<evidence type="ECO:0000313" key="4">
    <source>
        <dbReference type="EMBL" id="MBB6455113.1"/>
    </source>
</evidence>
<protein>
    <submittedName>
        <fullName evidence="4">Prepilin peptidase CpaA</fullName>
        <ecNumber evidence="4">3.4.23.43</ecNumber>
    </submittedName>
</protein>